<evidence type="ECO:0000313" key="3">
    <source>
        <dbReference type="Proteomes" id="UP001370758"/>
    </source>
</evidence>
<feature type="compositionally biased region" description="Basic and acidic residues" evidence="1">
    <location>
        <begin position="456"/>
        <end position="471"/>
    </location>
</feature>
<feature type="region of interest" description="Disordered" evidence="1">
    <location>
        <begin position="1"/>
        <end position="45"/>
    </location>
</feature>
<feature type="region of interest" description="Disordered" evidence="1">
    <location>
        <begin position="257"/>
        <end position="417"/>
    </location>
</feature>
<feature type="compositionally biased region" description="Pro residues" evidence="1">
    <location>
        <begin position="359"/>
        <end position="373"/>
    </location>
</feature>
<gene>
    <name evidence="2" type="ORF">TWF481_004888</name>
</gene>
<feature type="compositionally biased region" description="Basic and acidic residues" evidence="1">
    <location>
        <begin position="72"/>
        <end position="87"/>
    </location>
</feature>
<name>A0AAV9WMR1_9PEZI</name>
<organism evidence="2 3">
    <name type="scientific">Arthrobotrys musiformis</name>
    <dbReference type="NCBI Taxonomy" id="47236"/>
    <lineage>
        <taxon>Eukaryota</taxon>
        <taxon>Fungi</taxon>
        <taxon>Dikarya</taxon>
        <taxon>Ascomycota</taxon>
        <taxon>Pezizomycotina</taxon>
        <taxon>Orbiliomycetes</taxon>
        <taxon>Orbiliales</taxon>
        <taxon>Orbiliaceae</taxon>
        <taxon>Arthrobotrys</taxon>
    </lineage>
</organism>
<feature type="compositionally biased region" description="Low complexity" evidence="1">
    <location>
        <begin position="186"/>
        <end position="203"/>
    </location>
</feature>
<dbReference type="AlphaFoldDB" id="A0AAV9WMR1"/>
<feature type="compositionally biased region" description="Low complexity" evidence="1">
    <location>
        <begin position="347"/>
        <end position="358"/>
    </location>
</feature>
<keyword evidence="3" id="KW-1185">Reference proteome</keyword>
<sequence length="597" mass="66386">MDRRGSVYSSASDYSSVVTSPVEDQKRFFPANGGDDDGFPKRSGVRKFVGQPTEDMLEVTIGETKYAVTKVRGVEDERPPSRDEKVASRPQTAENKQPESTVVFLGHGRGMSVGGVEVDFGPTVDLGGKLGPKEKNVQQQQVKRKPVGNDADVVGRRRRSIAWTPGMVNFAENGRNVENEVAVAPSATNTNANANANSTGSNSNKKEEEFDAQSYVSAQFELAQQTTDVMRNKLLNQHHQRSGSLGSAHFLSYFGRRKSKTPSDEGEHNAQSAGRPVHSRNNSVSGEQLRRASRQGSSGDLLNTSGNNSPLISRPASRSANKELAMTPRDRPPSQGNLLTRPVSRGPSTLLPQSLPLHSLPPPMVSPIPPSSYHPPQVTPTASTYHPPPHLSGGAGDHYSHHRQRERGASNGKLSAPEQEYIARTTGTPLLGQTWNSETSKIKKAPPHKTGLLGQMEKREKEKKEFKERTNRNSWTVQQAMRQRQSMMGMQQHAQHQALEAQQQQQQVAYAQQQQQQQQQAAYAQQQQQQQQQQYGFYGHQQQMQQLQLQQQQTQNATIAAWNAQQQQQIMIMQQQMALQAHQQQQFAERRGSWRYG</sequence>
<dbReference type="EMBL" id="JAVHJL010000002">
    <property type="protein sequence ID" value="KAK6510175.1"/>
    <property type="molecule type" value="Genomic_DNA"/>
</dbReference>
<feature type="region of interest" description="Disordered" evidence="1">
    <location>
        <begin position="185"/>
        <end position="210"/>
    </location>
</feature>
<feature type="compositionally biased region" description="Polar residues" evidence="1">
    <location>
        <begin position="89"/>
        <end position="100"/>
    </location>
</feature>
<dbReference type="Proteomes" id="UP001370758">
    <property type="component" value="Unassembled WGS sequence"/>
</dbReference>
<feature type="compositionally biased region" description="Low complexity" evidence="1">
    <location>
        <begin position="1"/>
        <end position="20"/>
    </location>
</feature>
<feature type="region of interest" description="Disordered" evidence="1">
    <location>
        <begin position="430"/>
        <end position="476"/>
    </location>
</feature>
<proteinExistence type="predicted"/>
<feature type="compositionally biased region" description="Polar residues" evidence="1">
    <location>
        <begin position="430"/>
        <end position="439"/>
    </location>
</feature>
<evidence type="ECO:0000313" key="2">
    <source>
        <dbReference type="EMBL" id="KAK6510175.1"/>
    </source>
</evidence>
<feature type="region of interest" description="Disordered" evidence="1">
    <location>
        <begin position="70"/>
        <end position="100"/>
    </location>
</feature>
<evidence type="ECO:0000256" key="1">
    <source>
        <dbReference type="SAM" id="MobiDB-lite"/>
    </source>
</evidence>
<feature type="compositionally biased region" description="Polar residues" evidence="1">
    <location>
        <begin position="294"/>
        <end position="319"/>
    </location>
</feature>
<protein>
    <submittedName>
        <fullName evidence="2">Uncharacterized protein</fullName>
    </submittedName>
</protein>
<feature type="region of interest" description="Disordered" evidence="1">
    <location>
        <begin position="127"/>
        <end position="148"/>
    </location>
</feature>
<reference evidence="2 3" key="1">
    <citation type="submission" date="2023-08" db="EMBL/GenBank/DDBJ databases">
        <authorList>
            <person name="Palmer J.M."/>
        </authorList>
    </citation>
    <scope>NUCLEOTIDE SEQUENCE [LARGE SCALE GENOMIC DNA]</scope>
    <source>
        <strain evidence="2 3">TWF481</strain>
    </source>
</reference>
<comment type="caution">
    <text evidence="2">The sequence shown here is derived from an EMBL/GenBank/DDBJ whole genome shotgun (WGS) entry which is preliminary data.</text>
</comment>
<accession>A0AAV9WMR1</accession>